<comment type="function">
    <text evidence="6">Toxic component of a toxin-antitoxin (TA) system. An RNase.</text>
</comment>
<dbReference type="Gene3D" id="3.40.50.1010">
    <property type="entry name" value="5'-nuclease"/>
    <property type="match status" value="1"/>
</dbReference>
<evidence type="ECO:0000259" key="7">
    <source>
        <dbReference type="Pfam" id="PF01850"/>
    </source>
</evidence>
<dbReference type="RefSeq" id="WP_147253874.1">
    <property type="nucleotide sequence ID" value="NZ_VIWU01000001.1"/>
</dbReference>
<dbReference type="GO" id="GO:0090729">
    <property type="term" value="F:toxin activity"/>
    <property type="evidence" value="ECO:0007669"/>
    <property type="project" value="UniProtKB-KW"/>
</dbReference>
<dbReference type="Proteomes" id="UP000321261">
    <property type="component" value="Unassembled WGS sequence"/>
</dbReference>
<comment type="cofactor">
    <cofactor evidence="6">
        <name>Mg(2+)</name>
        <dbReference type="ChEBI" id="CHEBI:18420"/>
    </cofactor>
</comment>
<dbReference type="Pfam" id="PF01850">
    <property type="entry name" value="PIN"/>
    <property type="match status" value="1"/>
</dbReference>
<proteinExistence type="inferred from homology"/>
<dbReference type="GO" id="GO:0000287">
    <property type="term" value="F:magnesium ion binding"/>
    <property type="evidence" value="ECO:0007669"/>
    <property type="project" value="UniProtKB-UniRule"/>
</dbReference>
<dbReference type="GO" id="GO:0004540">
    <property type="term" value="F:RNA nuclease activity"/>
    <property type="evidence" value="ECO:0007669"/>
    <property type="project" value="InterPro"/>
</dbReference>
<dbReference type="EC" id="3.1.-.-" evidence="6"/>
<feature type="domain" description="PIN" evidence="7">
    <location>
        <begin position="2"/>
        <end position="126"/>
    </location>
</feature>
<gene>
    <name evidence="6" type="primary">vapC</name>
    <name evidence="8" type="ORF">FHX44_11399</name>
</gene>
<evidence type="ECO:0000256" key="4">
    <source>
        <dbReference type="ARBA" id="ARBA00022801"/>
    </source>
</evidence>
<accession>A0A561SHZ3</accession>
<name>A0A561SHZ3_9PSEU</name>
<organism evidence="8 9">
    <name type="scientific">Pseudonocardia hierapolitana</name>
    <dbReference type="NCBI Taxonomy" id="1128676"/>
    <lineage>
        <taxon>Bacteria</taxon>
        <taxon>Bacillati</taxon>
        <taxon>Actinomycetota</taxon>
        <taxon>Actinomycetes</taxon>
        <taxon>Pseudonocardiales</taxon>
        <taxon>Pseudonocardiaceae</taxon>
        <taxon>Pseudonocardia</taxon>
    </lineage>
</organism>
<keyword evidence="2 6" id="KW-0540">Nuclease</keyword>
<feature type="binding site" evidence="6">
    <location>
        <position position="5"/>
    </location>
    <ligand>
        <name>Mg(2+)</name>
        <dbReference type="ChEBI" id="CHEBI:18420"/>
    </ligand>
</feature>
<dbReference type="InterPro" id="IPR022907">
    <property type="entry name" value="VapC_family"/>
</dbReference>
<dbReference type="SUPFAM" id="SSF88723">
    <property type="entry name" value="PIN domain-like"/>
    <property type="match status" value="1"/>
</dbReference>
<evidence type="ECO:0000256" key="6">
    <source>
        <dbReference type="HAMAP-Rule" id="MF_00265"/>
    </source>
</evidence>
<comment type="caution">
    <text evidence="8">The sequence shown here is derived from an EMBL/GenBank/DDBJ whole genome shotgun (WGS) entry which is preliminary data.</text>
</comment>
<dbReference type="OrthoDB" id="32665at2"/>
<evidence type="ECO:0000256" key="3">
    <source>
        <dbReference type="ARBA" id="ARBA00022723"/>
    </source>
</evidence>
<keyword evidence="3 6" id="KW-0479">Metal-binding</keyword>
<evidence type="ECO:0000256" key="1">
    <source>
        <dbReference type="ARBA" id="ARBA00022649"/>
    </source>
</evidence>
<evidence type="ECO:0000313" key="8">
    <source>
        <dbReference type="EMBL" id="TWF74518.1"/>
    </source>
</evidence>
<dbReference type="HAMAP" id="MF_00265">
    <property type="entry name" value="VapC_Nob1"/>
    <property type="match status" value="1"/>
</dbReference>
<keyword evidence="6" id="KW-0800">Toxin</keyword>
<evidence type="ECO:0000256" key="2">
    <source>
        <dbReference type="ARBA" id="ARBA00022722"/>
    </source>
</evidence>
<dbReference type="InterPro" id="IPR002716">
    <property type="entry name" value="PIN_dom"/>
</dbReference>
<protein>
    <recommendedName>
        <fullName evidence="6">Ribonuclease VapC</fullName>
        <shortName evidence="6">RNase VapC</shortName>
        <ecNumber evidence="6">3.1.-.-</ecNumber>
    </recommendedName>
    <alternativeName>
        <fullName evidence="6">Toxin VapC</fullName>
    </alternativeName>
</protein>
<feature type="binding site" evidence="6">
    <location>
        <position position="101"/>
    </location>
    <ligand>
        <name>Mg(2+)</name>
        <dbReference type="ChEBI" id="CHEBI:18420"/>
    </ligand>
</feature>
<keyword evidence="9" id="KW-1185">Reference proteome</keyword>
<reference evidence="8 9" key="1">
    <citation type="submission" date="2019-06" db="EMBL/GenBank/DDBJ databases">
        <title>Sequencing the genomes of 1000 actinobacteria strains.</title>
        <authorList>
            <person name="Klenk H.-P."/>
        </authorList>
    </citation>
    <scope>NUCLEOTIDE SEQUENCE [LARGE SCALE GENOMIC DNA]</scope>
    <source>
        <strain evidence="8 9">DSM 45671</strain>
    </source>
</reference>
<keyword evidence="5 6" id="KW-0460">Magnesium</keyword>
<evidence type="ECO:0000256" key="5">
    <source>
        <dbReference type="ARBA" id="ARBA00022842"/>
    </source>
</evidence>
<dbReference type="AlphaFoldDB" id="A0A561SHZ3"/>
<dbReference type="InterPro" id="IPR029060">
    <property type="entry name" value="PIN-like_dom_sf"/>
</dbReference>
<evidence type="ECO:0000313" key="9">
    <source>
        <dbReference type="Proteomes" id="UP000321261"/>
    </source>
</evidence>
<sequence>MIIVDTNVLVALTDRDDQHHALCRSWLGTTESPLLVPSTVLAEACYLIDRELGPETEAAFLDDVGTSPDYPYRLVELVNSDLRRMAELVRQYADRRLGGTDASVVAIAERVGATTVATLNRRDFDNLRPKHAAALDIVPARR</sequence>
<dbReference type="EMBL" id="VIWU01000001">
    <property type="protein sequence ID" value="TWF74518.1"/>
    <property type="molecule type" value="Genomic_DNA"/>
</dbReference>
<comment type="similarity">
    <text evidence="6">Belongs to the PINc/VapC protein family.</text>
</comment>
<keyword evidence="1 6" id="KW-1277">Toxin-antitoxin system</keyword>
<dbReference type="GO" id="GO:0016787">
    <property type="term" value="F:hydrolase activity"/>
    <property type="evidence" value="ECO:0007669"/>
    <property type="project" value="UniProtKB-KW"/>
</dbReference>
<keyword evidence="4 6" id="KW-0378">Hydrolase</keyword>